<feature type="compositionally biased region" description="Basic residues" evidence="3">
    <location>
        <begin position="1"/>
        <end position="10"/>
    </location>
</feature>
<name>E4ZI50_LEPMJ</name>
<dbReference type="PANTHER" id="PTHR47655:SF2">
    <property type="entry name" value="QUINIC ACID UTILIZATION ACTIVATOR"/>
    <property type="match status" value="1"/>
</dbReference>
<keyword evidence="1" id="KW-0479">Metal-binding</keyword>
<sequence>MPTQSHGKRRTVNEPAEKPAKRTRVSRACDQCRTAREKCDGSQPICSTCSASKRKCTYTANPKKRGIQPGYIRSLELALVWLFQQDPNNEAILNDKLVQEGASSLFLSRDSKEATRLHKRWRKARFYTDVDKLLSGGEPSRHEHHDQNSPSSDDEDSEPDQSQSAPIGRDSEPAQTDLAARERYMRLDFERHPQVAYNDFVMMPSDSWALFDTYFTYTQAWLPICEKHDILKLSYSYPQEGISLATGHAESGSLAELWSILAVASLYNASSAVPSSPSRQSSGRPTQLYNIARLWIPTELGHFDIGHVRALLNLALYNIMLSRSQSAWLLVGHASRLLESGDSSNFMASSRRKHAISGCFLLDSLLATQLNRRPHFQIGYLRHLGAIDEDGLEEWQPWYGHSSRLEQMRMPMLAISSFNSLLDLVDILASIEKEPVADDCGRSIDDRIKNWEMTLPPKLGYIRSDIALAGLCPPATLLQLTYYCILFTSNPSAQGLQRVLQLLERYKKLVGFTSLPPVIQCLLEFVNRKTDHHMVGESTLVRFRELQGELATVWSCHASGNPPQDSSPANPSWRGSVDGAEGLGIEPQSMPLPIIQPNHQISITGNVSTGYEALHPTAQTASGAQLAVTSPAAPDPRYPELNSDLEYFFDELASLDSTTRIDTQPQFMQNLGFAPNSSMADLFSEYIPTQSTAFVAQEDLPVPDFDHYNFYKG</sequence>
<dbReference type="AlphaFoldDB" id="E4ZI50"/>
<feature type="compositionally biased region" description="Basic and acidic residues" evidence="3">
    <location>
        <begin position="11"/>
        <end position="20"/>
    </location>
</feature>
<dbReference type="OrthoDB" id="3364175at2759"/>
<dbReference type="GO" id="GO:0008270">
    <property type="term" value="F:zinc ion binding"/>
    <property type="evidence" value="ECO:0007669"/>
    <property type="project" value="InterPro"/>
</dbReference>
<dbReference type="GeneID" id="13284710"/>
<dbReference type="eggNOG" id="ENOG502S3FG">
    <property type="taxonomic scope" value="Eukaryota"/>
</dbReference>
<dbReference type="STRING" id="985895.E4ZI50"/>
<dbReference type="GO" id="GO:0045944">
    <property type="term" value="P:positive regulation of transcription by RNA polymerase II"/>
    <property type="evidence" value="ECO:0007669"/>
    <property type="project" value="TreeGrafter"/>
</dbReference>
<evidence type="ECO:0000259" key="4">
    <source>
        <dbReference type="PROSITE" id="PS50048"/>
    </source>
</evidence>
<accession>E4ZI50</accession>
<evidence type="ECO:0000256" key="2">
    <source>
        <dbReference type="ARBA" id="ARBA00023242"/>
    </source>
</evidence>
<dbReference type="VEuPathDB" id="FungiDB:LEMA_P062270.1"/>
<dbReference type="InterPro" id="IPR052783">
    <property type="entry name" value="Metabolic/Drug-Res_Regulator"/>
</dbReference>
<dbReference type="Proteomes" id="UP000002668">
    <property type="component" value="Genome"/>
</dbReference>
<evidence type="ECO:0000256" key="3">
    <source>
        <dbReference type="SAM" id="MobiDB-lite"/>
    </source>
</evidence>
<feature type="region of interest" description="Disordered" evidence="3">
    <location>
        <begin position="1"/>
        <end position="24"/>
    </location>
</feature>
<proteinExistence type="predicted"/>
<dbReference type="CDD" id="cd12148">
    <property type="entry name" value="fungal_TF_MHR"/>
    <property type="match status" value="1"/>
</dbReference>
<protein>
    <recommendedName>
        <fullName evidence="4">Zn(2)-C6 fungal-type domain-containing protein</fullName>
    </recommendedName>
</protein>
<dbReference type="InParanoid" id="E4ZI50"/>
<dbReference type="InterPro" id="IPR007219">
    <property type="entry name" value="XnlR_reg_dom"/>
</dbReference>
<feature type="domain" description="Zn(2)-C6 fungal-type" evidence="4">
    <location>
        <begin position="28"/>
        <end position="58"/>
    </location>
</feature>
<dbReference type="PANTHER" id="PTHR47655">
    <property type="entry name" value="QUINIC ACID UTILIZATION ACTIVATOR"/>
    <property type="match status" value="1"/>
</dbReference>
<dbReference type="Pfam" id="PF00172">
    <property type="entry name" value="Zn_clus"/>
    <property type="match status" value="1"/>
</dbReference>
<dbReference type="GO" id="GO:0006351">
    <property type="term" value="P:DNA-templated transcription"/>
    <property type="evidence" value="ECO:0007669"/>
    <property type="project" value="InterPro"/>
</dbReference>
<dbReference type="OMA" id="WLPICEK"/>
<dbReference type="SUPFAM" id="SSF57701">
    <property type="entry name" value="Zn2/Cys6 DNA-binding domain"/>
    <property type="match status" value="1"/>
</dbReference>
<feature type="compositionally biased region" description="Polar residues" evidence="3">
    <location>
        <begin position="561"/>
        <end position="570"/>
    </location>
</feature>
<organism evidence="6">
    <name type="scientific">Leptosphaeria maculans (strain JN3 / isolate v23.1.3 / race Av1-4-5-6-7-8)</name>
    <name type="common">Blackleg fungus</name>
    <name type="synonym">Phoma lingam</name>
    <dbReference type="NCBI Taxonomy" id="985895"/>
    <lineage>
        <taxon>Eukaryota</taxon>
        <taxon>Fungi</taxon>
        <taxon>Dikarya</taxon>
        <taxon>Ascomycota</taxon>
        <taxon>Pezizomycotina</taxon>
        <taxon>Dothideomycetes</taxon>
        <taxon>Pleosporomycetidae</taxon>
        <taxon>Pleosporales</taxon>
        <taxon>Pleosporineae</taxon>
        <taxon>Leptosphaeriaceae</taxon>
        <taxon>Plenodomus</taxon>
        <taxon>Plenodomus lingam/Leptosphaeria maculans species complex</taxon>
    </lineage>
</organism>
<evidence type="ECO:0000256" key="1">
    <source>
        <dbReference type="ARBA" id="ARBA00022723"/>
    </source>
</evidence>
<keyword evidence="2" id="KW-0539">Nucleus</keyword>
<reference evidence="6" key="1">
    <citation type="journal article" date="2011" name="Nat. Commun.">
        <title>Effector diversification within compartments of the Leptosphaeria maculans genome affected by Repeat-Induced Point mutations.</title>
        <authorList>
            <person name="Rouxel T."/>
            <person name="Grandaubert J."/>
            <person name="Hane J.K."/>
            <person name="Hoede C."/>
            <person name="van de Wouw A.P."/>
            <person name="Couloux A."/>
            <person name="Dominguez V."/>
            <person name="Anthouard V."/>
            <person name="Bally P."/>
            <person name="Bourras S."/>
            <person name="Cozijnsen A.J."/>
            <person name="Ciuffetti L.M."/>
            <person name="Degrave A."/>
            <person name="Dilmaghani A."/>
            <person name="Duret L."/>
            <person name="Fudal I."/>
            <person name="Goodwin S.B."/>
            <person name="Gout L."/>
            <person name="Glaser N."/>
            <person name="Linglin J."/>
            <person name="Kema G.H.J."/>
            <person name="Lapalu N."/>
            <person name="Lawrence C.B."/>
            <person name="May K."/>
            <person name="Meyer M."/>
            <person name="Ollivier B."/>
            <person name="Poulain J."/>
            <person name="Schoch C.L."/>
            <person name="Simon A."/>
            <person name="Spatafora J.W."/>
            <person name="Stachowiak A."/>
            <person name="Turgeon B.G."/>
            <person name="Tyler B.M."/>
            <person name="Vincent D."/>
            <person name="Weissenbach J."/>
            <person name="Amselem J."/>
            <person name="Quesneville H."/>
            <person name="Oliver R.P."/>
            <person name="Wincker P."/>
            <person name="Balesdent M.-H."/>
            <person name="Howlett B.J."/>
        </authorList>
    </citation>
    <scope>NUCLEOTIDE SEQUENCE [LARGE SCALE GENOMIC DNA]</scope>
    <source>
        <strain evidence="6">JN3 / isolate v23.1.3 / race Av1-4-5-6-7-8</strain>
    </source>
</reference>
<dbReference type="Pfam" id="PF04082">
    <property type="entry name" value="Fungal_trans"/>
    <property type="match status" value="1"/>
</dbReference>
<dbReference type="GO" id="GO:0000981">
    <property type="term" value="F:DNA-binding transcription factor activity, RNA polymerase II-specific"/>
    <property type="evidence" value="ECO:0007669"/>
    <property type="project" value="InterPro"/>
</dbReference>
<feature type="region of interest" description="Disordered" evidence="3">
    <location>
        <begin position="557"/>
        <end position="589"/>
    </location>
</feature>
<gene>
    <name evidence="5" type="ORF">LEMA_P062270.1</name>
</gene>
<dbReference type="HOGENOM" id="CLU_007607_0_0_1"/>
<dbReference type="PROSITE" id="PS00463">
    <property type="entry name" value="ZN2_CY6_FUNGAL_1"/>
    <property type="match status" value="1"/>
</dbReference>
<dbReference type="SMART" id="SM00066">
    <property type="entry name" value="GAL4"/>
    <property type="match status" value="1"/>
</dbReference>
<dbReference type="PROSITE" id="PS50048">
    <property type="entry name" value="ZN2_CY6_FUNGAL_2"/>
    <property type="match status" value="1"/>
</dbReference>
<feature type="region of interest" description="Disordered" evidence="3">
    <location>
        <begin position="135"/>
        <end position="175"/>
    </location>
</feature>
<dbReference type="CDD" id="cd00067">
    <property type="entry name" value="GAL4"/>
    <property type="match status" value="1"/>
</dbReference>
<dbReference type="InterPro" id="IPR001138">
    <property type="entry name" value="Zn2Cys6_DnaBD"/>
</dbReference>
<keyword evidence="6" id="KW-1185">Reference proteome</keyword>
<dbReference type="EMBL" id="FP929065">
    <property type="protein sequence ID" value="CBX91193.1"/>
    <property type="molecule type" value="Genomic_DNA"/>
</dbReference>
<dbReference type="GO" id="GO:0003677">
    <property type="term" value="F:DNA binding"/>
    <property type="evidence" value="ECO:0007669"/>
    <property type="project" value="InterPro"/>
</dbReference>
<evidence type="ECO:0000313" key="6">
    <source>
        <dbReference type="Proteomes" id="UP000002668"/>
    </source>
</evidence>
<evidence type="ECO:0000313" key="5">
    <source>
        <dbReference type="EMBL" id="CBX91193.1"/>
    </source>
</evidence>
<dbReference type="InterPro" id="IPR036864">
    <property type="entry name" value="Zn2-C6_fun-type_DNA-bd_sf"/>
</dbReference>
<dbReference type="Gene3D" id="4.10.240.10">
    <property type="entry name" value="Zn(2)-C6 fungal-type DNA-binding domain"/>
    <property type="match status" value="1"/>
</dbReference>